<dbReference type="Pfam" id="PF05498">
    <property type="entry name" value="RALF"/>
    <property type="match status" value="1"/>
</dbReference>
<accession>B9SBV1</accession>
<dbReference type="Proteomes" id="UP000008311">
    <property type="component" value="Unassembled WGS sequence"/>
</dbReference>
<feature type="region of interest" description="Disordered" evidence="8">
    <location>
        <begin position="40"/>
        <end position="79"/>
    </location>
</feature>
<evidence type="ECO:0000256" key="7">
    <source>
        <dbReference type="ARBA" id="ARBA00037228"/>
    </source>
</evidence>
<dbReference type="InParanoid" id="B9SBV1"/>
<dbReference type="AlphaFoldDB" id="B9SBV1"/>
<dbReference type="GO" id="GO:0005576">
    <property type="term" value="C:extracellular region"/>
    <property type="evidence" value="ECO:0007669"/>
    <property type="project" value="UniProtKB-SubCell"/>
</dbReference>
<feature type="chain" id="PRO_5002889228" description="RALFL33" evidence="9">
    <location>
        <begin position="29"/>
        <end position="79"/>
    </location>
</feature>
<dbReference type="GO" id="GO:0040008">
    <property type="term" value="P:regulation of growth"/>
    <property type="evidence" value="ECO:0007669"/>
    <property type="project" value="UniProtKB-ARBA"/>
</dbReference>
<organism evidence="10 11">
    <name type="scientific">Ricinus communis</name>
    <name type="common">Castor bean</name>
    <dbReference type="NCBI Taxonomy" id="3988"/>
    <lineage>
        <taxon>Eukaryota</taxon>
        <taxon>Viridiplantae</taxon>
        <taxon>Streptophyta</taxon>
        <taxon>Embryophyta</taxon>
        <taxon>Tracheophyta</taxon>
        <taxon>Spermatophyta</taxon>
        <taxon>Magnoliopsida</taxon>
        <taxon>eudicotyledons</taxon>
        <taxon>Gunneridae</taxon>
        <taxon>Pentapetalae</taxon>
        <taxon>rosids</taxon>
        <taxon>fabids</taxon>
        <taxon>Malpighiales</taxon>
        <taxon>Euphorbiaceae</taxon>
        <taxon>Acalyphoideae</taxon>
        <taxon>Acalypheae</taxon>
        <taxon>Ricinus</taxon>
    </lineage>
</organism>
<keyword evidence="3" id="KW-0964">Secreted</keyword>
<reference evidence="11" key="1">
    <citation type="journal article" date="2010" name="Nat. Biotechnol.">
        <title>Draft genome sequence of the oilseed species Ricinus communis.</title>
        <authorList>
            <person name="Chan A.P."/>
            <person name="Crabtree J."/>
            <person name="Zhao Q."/>
            <person name="Lorenzi H."/>
            <person name="Orvis J."/>
            <person name="Puiu D."/>
            <person name="Melake-Berhan A."/>
            <person name="Jones K.M."/>
            <person name="Redman J."/>
            <person name="Chen G."/>
            <person name="Cahoon E.B."/>
            <person name="Gedil M."/>
            <person name="Stanke M."/>
            <person name="Haas B.J."/>
            <person name="Wortman J.R."/>
            <person name="Fraser-Liggett C.M."/>
            <person name="Ravel J."/>
            <person name="Rabinowicz P.D."/>
        </authorList>
    </citation>
    <scope>NUCLEOTIDE SEQUENCE [LARGE SCALE GENOMIC DNA]</scope>
    <source>
        <strain evidence="11">cv. Hale</strain>
    </source>
</reference>
<evidence type="ECO:0000256" key="2">
    <source>
        <dbReference type="ARBA" id="ARBA00009178"/>
    </source>
</evidence>
<comment type="function">
    <text evidence="7">Cell signaling peptide that may regulate plant stress, growth, and development. Mediates a rapid alkalinization of extracellular space by mediating a transient increase in the cytoplasmic Ca(2+) concentration leading to a calcium-dependent signaling events through a cell surface receptor and a concomitant activation of some intracellular mitogen-activated protein kinases.</text>
</comment>
<keyword evidence="11" id="KW-1185">Reference proteome</keyword>
<dbReference type="PANTHER" id="PTHR34270">
    <property type="entry name" value="PROTEIN RALF-LIKE 15-RELATED"/>
    <property type="match status" value="1"/>
</dbReference>
<dbReference type="PANTHER" id="PTHR34270:SF3">
    <property type="entry name" value="PROTEIN RALF-LIKE 16-RELATED"/>
    <property type="match status" value="1"/>
</dbReference>
<name>B9SBV1_RICCO</name>
<gene>
    <name evidence="10" type="ORF">RCOM_1044910</name>
</gene>
<comment type="subcellular location">
    <subcellularLocation>
        <location evidence="1">Secreted</location>
    </subcellularLocation>
</comment>
<evidence type="ECO:0000313" key="11">
    <source>
        <dbReference type="Proteomes" id="UP000008311"/>
    </source>
</evidence>
<proteinExistence type="inferred from homology"/>
<dbReference type="InterPro" id="IPR008801">
    <property type="entry name" value="RALF"/>
</dbReference>
<comment type="similarity">
    <text evidence="2">Belongs to the plant rapid alkalinization factor (RALF) family.</text>
</comment>
<keyword evidence="6" id="KW-1015">Disulfide bond</keyword>
<sequence length="79" mass="8440">MMAIPEKLTVFCLGMLLCMSLLARDANATTLGNGAMEGDHDPACGPESPQGCKKGQANKYSRGCEKGEECRGPTRTRSF</sequence>
<evidence type="ECO:0000313" key="10">
    <source>
        <dbReference type="EMBL" id="EEF38929.1"/>
    </source>
</evidence>
<keyword evidence="5 9" id="KW-0732">Signal</keyword>
<feature type="signal peptide" evidence="9">
    <location>
        <begin position="1"/>
        <end position="28"/>
    </location>
</feature>
<evidence type="ECO:0000256" key="3">
    <source>
        <dbReference type="ARBA" id="ARBA00022525"/>
    </source>
</evidence>
<dbReference type="EMBL" id="EQ973917">
    <property type="protein sequence ID" value="EEF38929.1"/>
    <property type="molecule type" value="Genomic_DNA"/>
</dbReference>
<dbReference type="GO" id="GO:0005179">
    <property type="term" value="F:hormone activity"/>
    <property type="evidence" value="ECO:0007669"/>
    <property type="project" value="UniProtKB-KW"/>
</dbReference>
<keyword evidence="4" id="KW-0372">Hormone</keyword>
<evidence type="ECO:0008006" key="12">
    <source>
        <dbReference type="Google" id="ProtNLM"/>
    </source>
</evidence>
<evidence type="ECO:0000256" key="6">
    <source>
        <dbReference type="ARBA" id="ARBA00023157"/>
    </source>
</evidence>
<evidence type="ECO:0000256" key="8">
    <source>
        <dbReference type="SAM" id="MobiDB-lite"/>
    </source>
</evidence>
<evidence type="ECO:0000256" key="1">
    <source>
        <dbReference type="ARBA" id="ARBA00004613"/>
    </source>
</evidence>
<feature type="compositionally biased region" description="Basic and acidic residues" evidence="8">
    <location>
        <begin position="62"/>
        <end position="72"/>
    </location>
</feature>
<evidence type="ECO:0000256" key="4">
    <source>
        <dbReference type="ARBA" id="ARBA00022702"/>
    </source>
</evidence>
<dbReference type="eggNOG" id="ENOG502SCDM">
    <property type="taxonomic scope" value="Eukaryota"/>
</dbReference>
<protein>
    <recommendedName>
        <fullName evidence="12">RALFL33</fullName>
    </recommendedName>
</protein>
<evidence type="ECO:0000256" key="5">
    <source>
        <dbReference type="ARBA" id="ARBA00022729"/>
    </source>
</evidence>
<evidence type="ECO:0000256" key="9">
    <source>
        <dbReference type="SAM" id="SignalP"/>
    </source>
</evidence>